<dbReference type="EMBL" id="RDOJ01000001">
    <property type="protein sequence ID" value="RLZ12601.1"/>
    <property type="molecule type" value="Genomic_DNA"/>
</dbReference>
<dbReference type="AlphaFoldDB" id="A0A3L9MID7"/>
<organism evidence="1 2">
    <name type="scientific">Faecalibacter macacae</name>
    <dbReference type="NCBI Taxonomy" id="1859289"/>
    <lineage>
        <taxon>Bacteria</taxon>
        <taxon>Pseudomonadati</taxon>
        <taxon>Bacteroidota</taxon>
        <taxon>Flavobacteriia</taxon>
        <taxon>Flavobacteriales</taxon>
        <taxon>Weeksellaceae</taxon>
        <taxon>Faecalibacter</taxon>
    </lineage>
</organism>
<dbReference type="Proteomes" id="UP000275348">
    <property type="component" value="Unassembled WGS sequence"/>
</dbReference>
<proteinExistence type="predicted"/>
<protein>
    <recommendedName>
        <fullName evidence="3">Outer membrane protein beta-barrel domain-containing protein</fullName>
    </recommendedName>
</protein>
<evidence type="ECO:0000313" key="2">
    <source>
        <dbReference type="Proteomes" id="UP000275348"/>
    </source>
</evidence>
<comment type="caution">
    <text evidence="1">The sequence shown here is derived from an EMBL/GenBank/DDBJ whole genome shotgun (WGS) entry which is preliminary data.</text>
</comment>
<name>A0A3L9MID7_9FLAO</name>
<keyword evidence="2" id="KW-1185">Reference proteome</keyword>
<gene>
    <name evidence="1" type="ORF">EAH69_00105</name>
</gene>
<dbReference type="OrthoDB" id="763581at2"/>
<evidence type="ECO:0008006" key="3">
    <source>
        <dbReference type="Google" id="ProtNLM"/>
    </source>
</evidence>
<sequence>MRKLLFAFLFTTLINFNLKAQESSEISVGVGDGVTYELFFEFEGLINGLIPSITKGHYFTEDVSVSTPYIFLDYRRPVSDRMKVGAQIGYYAYKGTSTEYSFNREIYEVYDVKRSAFVIMPGLDYTYYQRNKFKFYGNVMAGVGITNSEAKGTMNTSRYGEDNNVIFAFQVNPIGLSYGENFKIFAEGGLGFSIVNAGVRFKL</sequence>
<accession>A0A3L9MID7</accession>
<reference evidence="1 2" key="1">
    <citation type="submission" date="2018-10" db="EMBL/GenBank/DDBJ databases">
        <authorList>
            <person name="Chen X."/>
        </authorList>
    </citation>
    <scope>NUCLEOTIDE SEQUENCE [LARGE SCALE GENOMIC DNA]</scope>
    <source>
        <strain evidence="1 2">YIM 102668</strain>
    </source>
</reference>
<evidence type="ECO:0000313" key="1">
    <source>
        <dbReference type="EMBL" id="RLZ12601.1"/>
    </source>
</evidence>
<dbReference type="RefSeq" id="WP_121933179.1">
    <property type="nucleotide sequence ID" value="NZ_RDOJ01000001.1"/>
</dbReference>